<feature type="transmembrane region" description="Helical" evidence="7">
    <location>
        <begin position="255"/>
        <end position="276"/>
    </location>
</feature>
<sequence length="291" mass="32375">MLRRSAEDTAVDVVVYGLLLLVLCVTLYPFYYVLVISFNEGKDSVLGGVYFWPRKLTFENYDIFLSDSNWYRALGVTAARTVVGAGLSVLLTALVAYGLSQRQLLFKRTYFAIVIVAMYFSGGLIPYYVVLRSLKLLNSFAVYVVPTMLSTFFLLIAVSFFREIPQELRESAHIDGAGELKVFGRIILPVSAPLLATMALFVGVGQWNSWLDSAYFVQSDALRTLTYRMMEIINKSQIPTDAVAFATGASNVTSYSLQVTSMVVSIVPIVCVYPFLQRHFVGGMMLGSVKE</sequence>
<dbReference type="InterPro" id="IPR035906">
    <property type="entry name" value="MetI-like_sf"/>
</dbReference>
<organism evidence="9 10">
    <name type="scientific">Cohnella cellulosilytica</name>
    <dbReference type="NCBI Taxonomy" id="986710"/>
    <lineage>
        <taxon>Bacteria</taxon>
        <taxon>Bacillati</taxon>
        <taxon>Bacillota</taxon>
        <taxon>Bacilli</taxon>
        <taxon>Bacillales</taxon>
        <taxon>Paenibacillaceae</taxon>
        <taxon>Cohnella</taxon>
    </lineage>
</organism>
<keyword evidence="4 7" id="KW-0812">Transmembrane</keyword>
<feature type="transmembrane region" description="Helical" evidence="7">
    <location>
        <begin position="109"/>
        <end position="128"/>
    </location>
</feature>
<evidence type="ECO:0000256" key="2">
    <source>
        <dbReference type="ARBA" id="ARBA00022448"/>
    </source>
</evidence>
<dbReference type="PANTHER" id="PTHR43744">
    <property type="entry name" value="ABC TRANSPORTER PERMEASE PROTEIN MG189-RELATED-RELATED"/>
    <property type="match status" value="1"/>
</dbReference>
<comment type="caution">
    <text evidence="9">The sequence shown here is derived from an EMBL/GenBank/DDBJ whole genome shotgun (WGS) entry which is preliminary data.</text>
</comment>
<protein>
    <submittedName>
        <fullName evidence="9">Carbohydrate ABC transporter permease</fullName>
    </submittedName>
</protein>
<dbReference type="PROSITE" id="PS50928">
    <property type="entry name" value="ABC_TM1"/>
    <property type="match status" value="1"/>
</dbReference>
<evidence type="ECO:0000256" key="3">
    <source>
        <dbReference type="ARBA" id="ARBA00022475"/>
    </source>
</evidence>
<reference evidence="10" key="1">
    <citation type="journal article" date="2019" name="Int. J. Syst. Evol. Microbiol.">
        <title>The Global Catalogue of Microorganisms (GCM) 10K type strain sequencing project: providing services to taxonomists for standard genome sequencing and annotation.</title>
        <authorList>
            <consortium name="The Broad Institute Genomics Platform"/>
            <consortium name="The Broad Institute Genome Sequencing Center for Infectious Disease"/>
            <person name="Wu L."/>
            <person name="Ma J."/>
        </authorList>
    </citation>
    <scope>NUCLEOTIDE SEQUENCE [LARGE SCALE GENOMIC DNA]</scope>
    <source>
        <strain evidence="10">KCTC 12907</strain>
    </source>
</reference>
<feature type="domain" description="ABC transmembrane type-1" evidence="8">
    <location>
        <begin position="74"/>
        <end position="268"/>
    </location>
</feature>
<feature type="transmembrane region" description="Helical" evidence="7">
    <location>
        <begin position="182"/>
        <end position="204"/>
    </location>
</feature>
<dbReference type="Proteomes" id="UP001596378">
    <property type="component" value="Unassembled WGS sequence"/>
</dbReference>
<evidence type="ECO:0000256" key="4">
    <source>
        <dbReference type="ARBA" id="ARBA00022692"/>
    </source>
</evidence>
<evidence type="ECO:0000256" key="5">
    <source>
        <dbReference type="ARBA" id="ARBA00022989"/>
    </source>
</evidence>
<dbReference type="RefSeq" id="WP_378051789.1">
    <property type="nucleotide sequence ID" value="NZ_JBHMDN010000036.1"/>
</dbReference>
<evidence type="ECO:0000313" key="9">
    <source>
        <dbReference type="EMBL" id="MFC7153648.1"/>
    </source>
</evidence>
<feature type="transmembrane region" description="Helical" evidence="7">
    <location>
        <begin position="140"/>
        <end position="161"/>
    </location>
</feature>
<feature type="transmembrane region" description="Helical" evidence="7">
    <location>
        <begin position="70"/>
        <end position="97"/>
    </location>
</feature>
<keyword evidence="3" id="KW-1003">Cell membrane</keyword>
<proteinExistence type="inferred from homology"/>
<evidence type="ECO:0000259" key="8">
    <source>
        <dbReference type="PROSITE" id="PS50928"/>
    </source>
</evidence>
<comment type="similarity">
    <text evidence="7">Belongs to the binding-protein-dependent transport system permease family.</text>
</comment>
<feature type="transmembrane region" description="Helical" evidence="7">
    <location>
        <begin position="12"/>
        <end position="34"/>
    </location>
</feature>
<gene>
    <name evidence="9" type="ORF">ACFQMJ_34405</name>
</gene>
<comment type="subcellular location">
    <subcellularLocation>
        <location evidence="1 7">Cell membrane</location>
        <topology evidence="1 7">Multi-pass membrane protein</topology>
    </subcellularLocation>
</comment>
<evidence type="ECO:0000256" key="6">
    <source>
        <dbReference type="ARBA" id="ARBA00023136"/>
    </source>
</evidence>
<name>A0ABW2FKH0_9BACL</name>
<dbReference type="InterPro" id="IPR000515">
    <property type="entry name" value="MetI-like"/>
</dbReference>
<evidence type="ECO:0000313" key="10">
    <source>
        <dbReference type="Proteomes" id="UP001596378"/>
    </source>
</evidence>
<keyword evidence="2 7" id="KW-0813">Transport</keyword>
<dbReference type="Pfam" id="PF00528">
    <property type="entry name" value="BPD_transp_1"/>
    <property type="match status" value="1"/>
</dbReference>
<evidence type="ECO:0000256" key="1">
    <source>
        <dbReference type="ARBA" id="ARBA00004651"/>
    </source>
</evidence>
<dbReference type="EMBL" id="JBHTAI010000039">
    <property type="protein sequence ID" value="MFC7153648.1"/>
    <property type="molecule type" value="Genomic_DNA"/>
</dbReference>
<dbReference type="Gene3D" id="1.10.3720.10">
    <property type="entry name" value="MetI-like"/>
    <property type="match status" value="1"/>
</dbReference>
<keyword evidence="6 7" id="KW-0472">Membrane</keyword>
<dbReference type="SUPFAM" id="SSF161098">
    <property type="entry name" value="MetI-like"/>
    <property type="match status" value="1"/>
</dbReference>
<dbReference type="CDD" id="cd06261">
    <property type="entry name" value="TM_PBP2"/>
    <property type="match status" value="1"/>
</dbReference>
<keyword evidence="5 7" id="KW-1133">Transmembrane helix</keyword>
<keyword evidence="10" id="KW-1185">Reference proteome</keyword>
<accession>A0ABW2FKH0</accession>
<evidence type="ECO:0000256" key="7">
    <source>
        <dbReference type="RuleBase" id="RU363032"/>
    </source>
</evidence>
<dbReference type="PANTHER" id="PTHR43744:SF9">
    <property type="entry name" value="POLYGALACTURONAN_RHAMNOGALACTURONAN TRANSPORT SYSTEM PERMEASE PROTEIN YTCP"/>
    <property type="match status" value="1"/>
</dbReference>